<keyword evidence="3" id="KW-1185">Reference proteome</keyword>
<keyword evidence="1" id="KW-0812">Transmembrane</keyword>
<feature type="transmembrane region" description="Helical" evidence="1">
    <location>
        <begin position="540"/>
        <end position="559"/>
    </location>
</feature>
<dbReference type="OrthoDB" id="3199331at2"/>
<feature type="transmembrane region" description="Helical" evidence="1">
    <location>
        <begin position="496"/>
        <end position="517"/>
    </location>
</feature>
<dbReference type="Proteomes" id="UP000078532">
    <property type="component" value="Unassembled WGS sequence"/>
</dbReference>
<organism evidence="2 3">
    <name type="scientific">Desulfotomaculum copahuensis</name>
    <dbReference type="NCBI Taxonomy" id="1838280"/>
    <lineage>
        <taxon>Bacteria</taxon>
        <taxon>Bacillati</taxon>
        <taxon>Bacillota</taxon>
        <taxon>Clostridia</taxon>
        <taxon>Eubacteriales</taxon>
        <taxon>Desulfotomaculaceae</taxon>
        <taxon>Desulfotomaculum</taxon>
    </lineage>
</organism>
<dbReference type="AlphaFoldDB" id="A0A1B7LH25"/>
<feature type="transmembrane region" description="Helical" evidence="1">
    <location>
        <begin position="617"/>
        <end position="634"/>
    </location>
</feature>
<feature type="transmembrane region" description="Helical" evidence="1">
    <location>
        <begin position="712"/>
        <end position="730"/>
    </location>
</feature>
<feature type="transmembrane region" description="Helical" evidence="1">
    <location>
        <begin position="440"/>
        <end position="461"/>
    </location>
</feature>
<evidence type="ECO:0000313" key="3">
    <source>
        <dbReference type="Proteomes" id="UP000078532"/>
    </source>
</evidence>
<dbReference type="STRING" id="1838280.A6M21_06090"/>
<sequence length="766" mass="82295">MHLKSVKVLIVLFVAAIQVFSFFISVPPARAGTGLQPALQAAMPPVTGNRPADIQPAAERGRVVMVIIDRLSIGDLAAASMPHYKALLQRGALGLMNGNTAGGQTPENTCATIGAGAHIAAPGAAALGFDAGETMPDGRTAAKAYRGYTGRPAPAGSLVELGIGRMLHFNQKLPYPNQPGATGAALHAAGLKTAALGNADTPAGLQRQVVLTAMDDKGLVDYGDVSADLLVRDPAFPGGMRTDYDKLLSRFAALPPDTALTVIETGDLSRLEDMRQDITDAVLSARRQQSLQRVDNFLGRLSGQLDFHRDLLLVLAPTPGGNTITGVNYLTPVLAVGAGVEPGLLTSSTTKRPGIIMSTDLAPTIFRFFGLPVNINLTGQPLQVFPSAHRIQALQAMQNQLAITYTARPVLQKGYIFYQFILLLFSLYCIFWRRAHAGQVLAPFLLSVMVVPLVYLLLPLLPQPGAVATGLELLLLTVMITVLTVYAQRFWRLDPFILLCFANAFLILGDALCGSPLQKNAILGYDPIVGARFYGIGNEYMGILIGSILIGTTALLTRLPHRRRVLLPLTGLFYLISIYILSAPFLGTKVGGAIVMTGAFLTTFLLLLGVRFNWRTVLLIAGGVIVVLGGFMLYDLHRPLQLQSHIGRNTALVLQGGWPVILDIIRRKSEMNIRLVRYTIWSRILLASIGSLAILFYRPVGVMAAIRNKYPDLYKGFIGVTLGSILAFIFNDSGVVAAATTMVFGAPPMVYLVLQEQRAANGKARS</sequence>
<feature type="transmembrane region" description="Helical" evidence="1">
    <location>
        <begin position="736"/>
        <end position="754"/>
    </location>
</feature>
<gene>
    <name evidence="2" type="ORF">A6M21_06090</name>
</gene>
<comment type="caution">
    <text evidence="2">The sequence shown here is derived from an EMBL/GenBank/DDBJ whole genome shotgun (WGS) entry which is preliminary data.</text>
</comment>
<name>A0A1B7LH25_9FIRM</name>
<dbReference type="InterPro" id="IPR017850">
    <property type="entry name" value="Alkaline_phosphatase_core_sf"/>
</dbReference>
<feature type="transmembrane region" description="Helical" evidence="1">
    <location>
        <begin position="680"/>
        <end position="700"/>
    </location>
</feature>
<feature type="transmembrane region" description="Helical" evidence="1">
    <location>
        <begin position="415"/>
        <end position="433"/>
    </location>
</feature>
<evidence type="ECO:0000313" key="2">
    <source>
        <dbReference type="EMBL" id="OAT85483.1"/>
    </source>
</evidence>
<dbReference type="EMBL" id="LYVF01000062">
    <property type="protein sequence ID" value="OAT85483.1"/>
    <property type="molecule type" value="Genomic_DNA"/>
</dbReference>
<proteinExistence type="predicted"/>
<evidence type="ECO:0000256" key="1">
    <source>
        <dbReference type="SAM" id="Phobius"/>
    </source>
</evidence>
<reference evidence="2 3" key="1">
    <citation type="submission" date="2016-04" db="EMBL/GenBank/DDBJ databases">
        <authorList>
            <person name="Evans L.H."/>
            <person name="Alamgir A."/>
            <person name="Owens N."/>
            <person name="Weber N.D."/>
            <person name="Virtaneva K."/>
            <person name="Barbian K."/>
            <person name="Babar A."/>
            <person name="Rosenke K."/>
        </authorList>
    </citation>
    <scope>NUCLEOTIDE SEQUENCE [LARGE SCALE GENOMIC DNA]</scope>
    <source>
        <strain evidence="2 3">LMa1</strain>
    </source>
</reference>
<keyword evidence="1" id="KW-1133">Transmembrane helix</keyword>
<keyword evidence="1" id="KW-0472">Membrane</keyword>
<feature type="transmembrane region" description="Helical" evidence="1">
    <location>
        <begin position="566"/>
        <end position="586"/>
    </location>
</feature>
<dbReference type="SUPFAM" id="SSF53649">
    <property type="entry name" value="Alkaline phosphatase-like"/>
    <property type="match status" value="1"/>
</dbReference>
<feature type="transmembrane region" description="Helical" evidence="1">
    <location>
        <begin position="467"/>
        <end position="487"/>
    </location>
</feature>
<feature type="transmembrane region" description="Helical" evidence="1">
    <location>
        <begin position="592"/>
        <end position="610"/>
    </location>
</feature>
<accession>A0A1B7LH25</accession>
<protein>
    <submittedName>
        <fullName evidence="2">Uncharacterized protein</fullName>
    </submittedName>
</protein>
<dbReference type="RefSeq" id="WP_066666830.1">
    <property type="nucleotide sequence ID" value="NZ_LYVF01000062.1"/>
</dbReference>